<evidence type="ECO:0000256" key="10">
    <source>
        <dbReference type="ARBA" id="ARBA00023049"/>
    </source>
</evidence>
<keyword evidence="9 14" id="KW-1133">Transmembrane helix</keyword>
<comment type="subcellular location">
    <subcellularLocation>
        <location evidence="2">Endoplasmic reticulum membrane</location>
        <topology evidence="2">Multi-pass membrane protein</topology>
    </subcellularLocation>
</comment>
<feature type="transmembrane region" description="Helical" evidence="14">
    <location>
        <begin position="435"/>
        <end position="456"/>
    </location>
</feature>
<proteinExistence type="inferred from homology"/>
<dbReference type="Pfam" id="PF22249">
    <property type="entry name" value="ERMP1-TM"/>
    <property type="match status" value="1"/>
</dbReference>
<dbReference type="FunFam" id="3.40.630.10:FF:000097">
    <property type="entry name" value="Peptide hydrolase"/>
    <property type="match status" value="1"/>
</dbReference>
<dbReference type="InterPro" id="IPR053974">
    <property type="entry name" value="ERMP1_1-A_TM"/>
</dbReference>
<evidence type="ECO:0000256" key="11">
    <source>
        <dbReference type="ARBA" id="ARBA00023136"/>
    </source>
</evidence>
<evidence type="ECO:0000256" key="14">
    <source>
        <dbReference type="SAM" id="Phobius"/>
    </source>
</evidence>
<dbReference type="PANTHER" id="PTHR12147">
    <property type="entry name" value="METALLOPEPTIDASE M28 FAMILY MEMBER"/>
    <property type="match status" value="1"/>
</dbReference>
<feature type="transmembrane region" description="Helical" evidence="14">
    <location>
        <begin position="607"/>
        <end position="623"/>
    </location>
</feature>
<dbReference type="GeneID" id="37015365"/>
<keyword evidence="7" id="KW-0256">Endoplasmic reticulum</keyword>
<organism evidence="17 18">
    <name type="scientific">Pseudomicrostroma glucosiphilum</name>
    <dbReference type="NCBI Taxonomy" id="1684307"/>
    <lineage>
        <taxon>Eukaryota</taxon>
        <taxon>Fungi</taxon>
        <taxon>Dikarya</taxon>
        <taxon>Basidiomycota</taxon>
        <taxon>Ustilaginomycotina</taxon>
        <taxon>Exobasidiomycetes</taxon>
        <taxon>Microstromatales</taxon>
        <taxon>Microstromatales incertae sedis</taxon>
        <taxon>Pseudomicrostroma</taxon>
    </lineage>
</organism>
<keyword evidence="5 13" id="KW-0479">Metal-binding</keyword>
<feature type="transmembrane region" description="Helical" evidence="14">
    <location>
        <begin position="355"/>
        <end position="377"/>
    </location>
</feature>
<dbReference type="GO" id="GO:0046872">
    <property type="term" value="F:metal ion binding"/>
    <property type="evidence" value="ECO:0007669"/>
    <property type="project" value="UniProtKB-KW"/>
</dbReference>
<dbReference type="EC" id="3.4.-.-" evidence="13"/>
<dbReference type="SUPFAM" id="SSF53187">
    <property type="entry name" value="Zn-dependent exopeptidases"/>
    <property type="match status" value="1"/>
</dbReference>
<evidence type="ECO:0000256" key="5">
    <source>
        <dbReference type="ARBA" id="ARBA00022723"/>
    </source>
</evidence>
<feature type="domain" description="Endoplasmic reticulum metallopeptidase 1/1-A TM" evidence="16">
    <location>
        <begin position="394"/>
        <end position="597"/>
    </location>
</feature>
<dbReference type="OrthoDB" id="76293at2759"/>
<evidence type="ECO:0000313" key="17">
    <source>
        <dbReference type="EMBL" id="PWN18255.1"/>
    </source>
</evidence>
<comment type="cofactor">
    <cofactor evidence="1">
        <name>Zn(2+)</name>
        <dbReference type="ChEBI" id="CHEBI:29105"/>
    </cofactor>
</comment>
<keyword evidence="3 13" id="KW-0645">Protease</keyword>
<dbReference type="InterPro" id="IPR048024">
    <property type="entry name" value="Fxna-like_M28_dom"/>
</dbReference>
<evidence type="ECO:0000313" key="18">
    <source>
        <dbReference type="Proteomes" id="UP000245942"/>
    </source>
</evidence>
<feature type="domain" description="Peptidase M28" evidence="15">
    <location>
        <begin position="126"/>
        <end position="322"/>
    </location>
</feature>
<feature type="transmembrane region" description="Helical" evidence="14">
    <location>
        <begin position="389"/>
        <end position="415"/>
    </location>
</feature>
<keyword evidence="18" id="KW-1185">Reference proteome</keyword>
<keyword evidence="4 14" id="KW-0812">Transmembrane</keyword>
<evidence type="ECO:0000256" key="7">
    <source>
        <dbReference type="ARBA" id="ARBA00022824"/>
    </source>
</evidence>
<keyword evidence="11 14" id="KW-0472">Membrane</keyword>
<dbReference type="AlphaFoldDB" id="A0A316U5M0"/>
<sequence length="940" mass="103910">MIIVPILALFAVLSTLTVFLHYTLPTPVSSLRALESTNKPMFSEEHAVSVMDKLSTGFGYRIVGTKQHVDAEDWLMTELQKYEGVHTFNDGQGDVQVEVWRQIGDGAHRFDFLSSVVWKKYYSMSNLIVRISDGTDASKANSVLVNSHIDSTLPSPGAADDGAGVGIMVELLRILTSPSATRKQLRHSVVLLFNNGEESFQDASHLFITSNHTTVPSIKAVVNLEACGVSGPELLFQAGSDEMVKAYSKAPYPFGTILANDIFRTNILLSDTDYRQFVAYGGVSGLDMAIVGNSYLYHTRKDTVPYVQPGVVQHFGENVVAIVDYLTTSPESRLPSITETHRTQMPIYFSMLGRFFIQIPAAPYRSLGMVMTAVAMFQIQSTKRADGHFSAGFATAMSMLGFFASFLGAVLASNVQALIMTKVMNRSLSWFSHEWLPIPLYGPPAIVGILLAQLLVSRTLKTADRPYLERATLDGCYLMSALLLTVLNAFGIGSSYLFGLGGITYLAAMLVNDYALVGWTQIEKREIAVNQRMHWGTYLILTFLPSLVGTEGATSFLDLFVPLTGRTGEVSPADHIIASIVSSLTFLCLPVLLPLIHRFGPDVQRRTVLFFLGISLTAILLYSDESLQIFDETHPQRLFVHQVHNLSSGEWWMNLGGADPSPTAILSGLADEAHQRFGIRDGGVERVEMSSYNPDFDVLYPVSQFITPYKFRLPTPEAEEQNRELSRWLAQDGSDPTASPRSRGFSIRAVDDTIDYTAGTRSFTLTISHPHIIWSVLAFDAEILEWDLPVSPPTGGFQRHHIKEVSRFGQDEWSVRMLLRLQPDELSAAAAAADRKEGIVSRPDFGQLLQIDPSNVSDNVLSRFTSLKESDSGSPHRLLVDYSGLWGEAMYPSVEQASTDQEVLQSVGVRRFREMDKWLLEERPEVDAMLLNVVAGVGVV</sequence>
<dbReference type="Gene3D" id="3.40.630.10">
    <property type="entry name" value="Zn peptidases"/>
    <property type="match status" value="1"/>
</dbReference>
<accession>A0A316U5M0</accession>
<feature type="transmembrane region" description="Helical" evidence="14">
    <location>
        <begin position="534"/>
        <end position="556"/>
    </location>
</feature>
<evidence type="ECO:0000256" key="1">
    <source>
        <dbReference type="ARBA" id="ARBA00001947"/>
    </source>
</evidence>
<dbReference type="RefSeq" id="XP_025345415.1">
    <property type="nucleotide sequence ID" value="XM_025493631.1"/>
</dbReference>
<feature type="transmembrane region" description="Helical" evidence="14">
    <location>
        <begin position="503"/>
        <end position="522"/>
    </location>
</feature>
<evidence type="ECO:0000256" key="4">
    <source>
        <dbReference type="ARBA" id="ARBA00022692"/>
    </source>
</evidence>
<gene>
    <name evidence="17" type="ORF">BCV69DRAFT_288533</name>
</gene>
<evidence type="ECO:0000259" key="15">
    <source>
        <dbReference type="Pfam" id="PF04389"/>
    </source>
</evidence>
<name>A0A316U5M0_9BASI</name>
<evidence type="ECO:0000256" key="6">
    <source>
        <dbReference type="ARBA" id="ARBA00022801"/>
    </source>
</evidence>
<evidence type="ECO:0000256" key="12">
    <source>
        <dbReference type="ARBA" id="ARBA00023180"/>
    </source>
</evidence>
<dbReference type="InterPro" id="IPR045175">
    <property type="entry name" value="M28_fam"/>
</dbReference>
<reference evidence="17 18" key="1">
    <citation type="journal article" date="2018" name="Mol. Biol. Evol.">
        <title>Broad Genomic Sampling Reveals a Smut Pathogenic Ancestry of the Fungal Clade Ustilaginomycotina.</title>
        <authorList>
            <person name="Kijpornyongpan T."/>
            <person name="Mondo S.J."/>
            <person name="Barry K."/>
            <person name="Sandor L."/>
            <person name="Lee J."/>
            <person name="Lipzen A."/>
            <person name="Pangilinan J."/>
            <person name="LaButti K."/>
            <person name="Hainaut M."/>
            <person name="Henrissat B."/>
            <person name="Grigoriev I.V."/>
            <person name="Spatafora J.W."/>
            <person name="Aime M.C."/>
        </authorList>
    </citation>
    <scope>NUCLEOTIDE SEQUENCE [LARGE SCALE GENOMIC DNA]</scope>
    <source>
        <strain evidence="17 18">MCA 4718</strain>
    </source>
</reference>
<evidence type="ECO:0000256" key="3">
    <source>
        <dbReference type="ARBA" id="ARBA00022670"/>
    </source>
</evidence>
<evidence type="ECO:0000256" key="13">
    <source>
        <dbReference type="RuleBase" id="RU361240"/>
    </source>
</evidence>
<keyword evidence="8 13" id="KW-0862">Zinc</keyword>
<feature type="transmembrane region" description="Helical" evidence="14">
    <location>
        <begin position="576"/>
        <end position="595"/>
    </location>
</feature>
<dbReference type="Proteomes" id="UP000245942">
    <property type="component" value="Unassembled WGS sequence"/>
</dbReference>
<dbReference type="Pfam" id="PF04389">
    <property type="entry name" value="Peptidase_M28"/>
    <property type="match status" value="1"/>
</dbReference>
<dbReference type="GO" id="GO:0008235">
    <property type="term" value="F:metalloexopeptidase activity"/>
    <property type="evidence" value="ECO:0007669"/>
    <property type="project" value="InterPro"/>
</dbReference>
<dbReference type="GO" id="GO:0005789">
    <property type="term" value="C:endoplasmic reticulum membrane"/>
    <property type="evidence" value="ECO:0007669"/>
    <property type="project" value="UniProtKB-SubCell"/>
</dbReference>
<evidence type="ECO:0000256" key="8">
    <source>
        <dbReference type="ARBA" id="ARBA00022833"/>
    </source>
</evidence>
<comment type="similarity">
    <text evidence="13">Belongs to the peptidase M28 family.</text>
</comment>
<feature type="transmembrane region" description="Helical" evidence="14">
    <location>
        <begin position="477"/>
        <end position="497"/>
    </location>
</feature>
<evidence type="ECO:0000256" key="9">
    <source>
        <dbReference type="ARBA" id="ARBA00022989"/>
    </source>
</evidence>
<dbReference type="PANTHER" id="PTHR12147:SF22">
    <property type="entry name" value="ENDOPLASMIC RETICULUM METALLOPEPTIDASE 1"/>
    <property type="match status" value="1"/>
</dbReference>
<keyword evidence="12" id="KW-0325">Glycoprotein</keyword>
<dbReference type="EMBL" id="KZ819337">
    <property type="protein sequence ID" value="PWN18255.1"/>
    <property type="molecule type" value="Genomic_DNA"/>
</dbReference>
<keyword evidence="10" id="KW-0482">Metalloprotease</keyword>
<protein>
    <recommendedName>
        <fullName evidence="13">Peptide hydrolase</fullName>
        <ecNumber evidence="13">3.4.-.-</ecNumber>
    </recommendedName>
</protein>
<evidence type="ECO:0000256" key="2">
    <source>
        <dbReference type="ARBA" id="ARBA00004477"/>
    </source>
</evidence>
<dbReference type="InterPro" id="IPR007484">
    <property type="entry name" value="Peptidase_M28"/>
</dbReference>
<dbReference type="CDD" id="cd03875">
    <property type="entry name" value="M28_Fxna_like"/>
    <property type="match status" value="1"/>
</dbReference>
<dbReference type="STRING" id="1684307.A0A316U5M0"/>
<evidence type="ECO:0000259" key="16">
    <source>
        <dbReference type="Pfam" id="PF22249"/>
    </source>
</evidence>
<dbReference type="GO" id="GO:0006508">
    <property type="term" value="P:proteolysis"/>
    <property type="evidence" value="ECO:0007669"/>
    <property type="project" value="UniProtKB-KW"/>
</dbReference>
<keyword evidence="6 13" id="KW-0378">Hydrolase</keyword>